<evidence type="ECO:0000313" key="3">
    <source>
        <dbReference type="Proteomes" id="UP000094336"/>
    </source>
</evidence>
<keyword evidence="3" id="KW-1185">Reference proteome</keyword>
<dbReference type="GeneID" id="30146689"/>
<protein>
    <recommendedName>
        <fullName evidence="4">Transcription factor Iwr1 domain-containing protein</fullName>
    </recommendedName>
</protein>
<dbReference type="RefSeq" id="XP_018985125.1">
    <property type="nucleotide sequence ID" value="XM_019128836.1"/>
</dbReference>
<feature type="region of interest" description="Disordered" evidence="1">
    <location>
        <begin position="181"/>
        <end position="206"/>
    </location>
</feature>
<accession>A0A1E3QS81</accession>
<name>A0A1E3QS81_9ASCO</name>
<evidence type="ECO:0000313" key="2">
    <source>
        <dbReference type="EMBL" id="ODQ79797.1"/>
    </source>
</evidence>
<feature type="compositionally biased region" description="Polar residues" evidence="1">
    <location>
        <begin position="40"/>
        <end position="64"/>
    </location>
</feature>
<dbReference type="AlphaFoldDB" id="A0A1E3QS81"/>
<dbReference type="Proteomes" id="UP000094336">
    <property type="component" value="Unassembled WGS sequence"/>
</dbReference>
<reference evidence="3" key="1">
    <citation type="submission" date="2016-05" db="EMBL/GenBank/DDBJ databases">
        <title>Comparative genomics of biotechnologically important yeasts.</title>
        <authorList>
            <consortium name="DOE Joint Genome Institute"/>
            <person name="Riley R."/>
            <person name="Haridas S."/>
            <person name="Wolfe K.H."/>
            <person name="Lopes M.R."/>
            <person name="Hittinger C.T."/>
            <person name="Goker M."/>
            <person name="Salamov A."/>
            <person name="Wisecaver J."/>
            <person name="Long T.M."/>
            <person name="Aerts A.L."/>
            <person name="Barry K."/>
            <person name="Choi C."/>
            <person name="Clum A."/>
            <person name="Coughlan A.Y."/>
            <person name="Deshpande S."/>
            <person name="Douglass A.P."/>
            <person name="Hanson S.J."/>
            <person name="Klenk H.-P."/>
            <person name="Labutti K."/>
            <person name="Lapidus A."/>
            <person name="Lindquist E."/>
            <person name="Lipzen A."/>
            <person name="Meier-Kolthoff J.P."/>
            <person name="Ohm R.A."/>
            <person name="Otillar R.P."/>
            <person name="Pangilinan J."/>
            <person name="Peng Y."/>
            <person name="Rokas A."/>
            <person name="Rosa C.A."/>
            <person name="Scheuner C."/>
            <person name="Sibirny A.A."/>
            <person name="Slot J.C."/>
            <person name="Stielow J.B."/>
            <person name="Sun H."/>
            <person name="Kurtzman C.P."/>
            <person name="Blackwell M."/>
            <person name="Grigoriev I.V."/>
            <person name="Jeffries T.W."/>
        </authorList>
    </citation>
    <scope>NUCLEOTIDE SEQUENCE [LARGE SCALE GENOMIC DNA]</scope>
    <source>
        <strain evidence="3">NRRL Y-12698</strain>
    </source>
</reference>
<proteinExistence type="predicted"/>
<evidence type="ECO:0000256" key="1">
    <source>
        <dbReference type="SAM" id="MobiDB-lite"/>
    </source>
</evidence>
<dbReference type="EMBL" id="KV454431">
    <property type="protein sequence ID" value="ODQ79797.1"/>
    <property type="molecule type" value="Genomic_DNA"/>
</dbReference>
<sequence length="226" mass="26289">MKNILSTFSIPIRRREPSVTDTVSETSGKKALFPPKKSRGSISKLQRPASNKQPSLDSSSSTPNIIPRLQKGKTPKRKSRKGLYTKTPQLATYTVSRPAPREDRLLVTFDDEIHTRKHRDDQFSTVASIHHLVNDEDYHGNDTSVLNDYNFEKHFASQGVVNLLNGISDVYFYDSAQEFDQDDEEDDYKDRNSNYSSEDDLAREEKEGWWTPEWIWVNRWWDFTLR</sequence>
<organism evidence="2 3">
    <name type="scientific">Babjeviella inositovora NRRL Y-12698</name>
    <dbReference type="NCBI Taxonomy" id="984486"/>
    <lineage>
        <taxon>Eukaryota</taxon>
        <taxon>Fungi</taxon>
        <taxon>Dikarya</taxon>
        <taxon>Ascomycota</taxon>
        <taxon>Saccharomycotina</taxon>
        <taxon>Pichiomycetes</taxon>
        <taxon>Serinales incertae sedis</taxon>
        <taxon>Babjeviella</taxon>
    </lineage>
</organism>
<gene>
    <name evidence="2" type="ORF">BABINDRAFT_161492</name>
</gene>
<evidence type="ECO:0008006" key="4">
    <source>
        <dbReference type="Google" id="ProtNLM"/>
    </source>
</evidence>
<feature type="region of interest" description="Disordered" evidence="1">
    <location>
        <begin position="15"/>
        <end position="88"/>
    </location>
</feature>
<feature type="compositionally biased region" description="Basic residues" evidence="1">
    <location>
        <begin position="70"/>
        <end position="83"/>
    </location>
</feature>